<comment type="caution">
    <text evidence="1">The sequence shown here is derived from an EMBL/GenBank/DDBJ whole genome shotgun (WGS) entry which is preliminary data.</text>
</comment>
<evidence type="ECO:0000313" key="1">
    <source>
        <dbReference type="EMBL" id="KAJ1133057.1"/>
    </source>
</evidence>
<accession>A0AAV7Q0E3</accession>
<name>A0AAV7Q0E3_PLEWA</name>
<proteinExistence type="predicted"/>
<evidence type="ECO:0000313" key="2">
    <source>
        <dbReference type="Proteomes" id="UP001066276"/>
    </source>
</evidence>
<protein>
    <submittedName>
        <fullName evidence="1">Uncharacterized protein</fullName>
    </submittedName>
</protein>
<keyword evidence="2" id="KW-1185">Reference proteome</keyword>
<reference evidence="1" key="1">
    <citation type="journal article" date="2022" name="bioRxiv">
        <title>Sequencing and chromosome-scale assembly of the giantPleurodeles waltlgenome.</title>
        <authorList>
            <person name="Brown T."/>
            <person name="Elewa A."/>
            <person name="Iarovenko S."/>
            <person name="Subramanian E."/>
            <person name="Araus A.J."/>
            <person name="Petzold A."/>
            <person name="Susuki M."/>
            <person name="Suzuki K.-i.T."/>
            <person name="Hayashi T."/>
            <person name="Toyoda A."/>
            <person name="Oliveira C."/>
            <person name="Osipova E."/>
            <person name="Leigh N.D."/>
            <person name="Simon A."/>
            <person name="Yun M.H."/>
        </authorList>
    </citation>
    <scope>NUCLEOTIDE SEQUENCE</scope>
    <source>
        <strain evidence="1">20211129_DDA</strain>
        <tissue evidence="1">Liver</tissue>
    </source>
</reference>
<dbReference type="AlphaFoldDB" id="A0AAV7Q0E3"/>
<gene>
    <name evidence="1" type="ORF">NDU88_011357</name>
</gene>
<dbReference type="EMBL" id="JANPWB010000011">
    <property type="protein sequence ID" value="KAJ1133057.1"/>
    <property type="molecule type" value="Genomic_DNA"/>
</dbReference>
<dbReference type="Proteomes" id="UP001066276">
    <property type="component" value="Chromosome 7"/>
</dbReference>
<organism evidence="1 2">
    <name type="scientific">Pleurodeles waltl</name>
    <name type="common">Iberian ribbed newt</name>
    <dbReference type="NCBI Taxonomy" id="8319"/>
    <lineage>
        <taxon>Eukaryota</taxon>
        <taxon>Metazoa</taxon>
        <taxon>Chordata</taxon>
        <taxon>Craniata</taxon>
        <taxon>Vertebrata</taxon>
        <taxon>Euteleostomi</taxon>
        <taxon>Amphibia</taxon>
        <taxon>Batrachia</taxon>
        <taxon>Caudata</taxon>
        <taxon>Salamandroidea</taxon>
        <taxon>Salamandridae</taxon>
        <taxon>Pleurodelinae</taxon>
        <taxon>Pleurodeles</taxon>
    </lineage>
</organism>
<sequence length="115" mass="12541">MFVPLPMPFVLQRAASENGWRLKSPLGLRAANGKETALLEEGAETVEMECFSGLRDQAMASANLRSDPRTAADKVLQRAKESPDFMNDKRHLGGALHLLCGLDLGFSLMEALGVR</sequence>